<organism evidence="1 2">
    <name type="scientific">Tritrichomonas foetus</name>
    <dbReference type="NCBI Taxonomy" id="1144522"/>
    <lineage>
        <taxon>Eukaryota</taxon>
        <taxon>Metamonada</taxon>
        <taxon>Parabasalia</taxon>
        <taxon>Tritrichomonadida</taxon>
        <taxon>Tritrichomonadidae</taxon>
        <taxon>Tritrichomonas</taxon>
    </lineage>
</organism>
<comment type="caution">
    <text evidence="1">The sequence shown here is derived from an EMBL/GenBank/DDBJ whole genome shotgun (WGS) entry which is preliminary data.</text>
</comment>
<proteinExistence type="predicted"/>
<accession>A0A1J4KG79</accession>
<evidence type="ECO:0000313" key="1">
    <source>
        <dbReference type="EMBL" id="OHT08646.1"/>
    </source>
</evidence>
<dbReference type="VEuPathDB" id="TrichDB:TRFO_22727"/>
<name>A0A1J4KG79_9EUKA</name>
<evidence type="ECO:0000313" key="2">
    <source>
        <dbReference type="Proteomes" id="UP000179807"/>
    </source>
</evidence>
<reference evidence="1" key="1">
    <citation type="submission" date="2016-10" db="EMBL/GenBank/DDBJ databases">
        <authorList>
            <person name="Benchimol M."/>
            <person name="Almeida L.G."/>
            <person name="Vasconcelos A.T."/>
            <person name="Perreira-Neves A."/>
            <person name="Rosa I.A."/>
            <person name="Tasca T."/>
            <person name="Bogo M.R."/>
            <person name="de Souza W."/>
        </authorList>
    </citation>
    <scope>NUCLEOTIDE SEQUENCE [LARGE SCALE GENOMIC DNA]</scope>
    <source>
        <strain evidence="1">K</strain>
    </source>
</reference>
<protein>
    <submittedName>
        <fullName evidence="1">Uncharacterized protein</fullName>
    </submittedName>
</protein>
<gene>
    <name evidence="1" type="ORF">TRFO_22727</name>
</gene>
<dbReference type="RefSeq" id="XP_068361782.1">
    <property type="nucleotide sequence ID" value="XM_068502723.1"/>
</dbReference>
<dbReference type="GeneID" id="94837427"/>
<sequence length="170" mass="19252">MSTRPSSVFDRLAEDSIKGHVKRGEKVIRPPTGLSTMYHKTYQPNNLVSIIRPSLSHGNNSKSSSFEFTATRFQQEKRIIFGTEFASTATLQNDPLAMPKRKLQTLQPLNHADVCEIKTKYDRTPNKDDMKAISKTIKSVKNYEIRIKTPNLPKDGVYPINNLIPPDLPL</sequence>
<dbReference type="Proteomes" id="UP000179807">
    <property type="component" value="Unassembled WGS sequence"/>
</dbReference>
<dbReference type="EMBL" id="MLAK01000661">
    <property type="protein sequence ID" value="OHT08646.1"/>
    <property type="molecule type" value="Genomic_DNA"/>
</dbReference>
<keyword evidence="2" id="KW-1185">Reference proteome</keyword>
<dbReference type="AlphaFoldDB" id="A0A1J4KG79"/>